<evidence type="ECO:0000256" key="1">
    <source>
        <dbReference type="SAM" id="MobiDB-lite"/>
    </source>
</evidence>
<feature type="region of interest" description="Disordered" evidence="1">
    <location>
        <begin position="33"/>
        <end position="100"/>
    </location>
</feature>
<evidence type="ECO:0000313" key="2">
    <source>
        <dbReference type="EMBL" id="KAF7406839.1"/>
    </source>
</evidence>
<dbReference type="AlphaFoldDB" id="A0A834KF57"/>
<comment type="caution">
    <text evidence="2">The sequence shown here is derived from an EMBL/GenBank/DDBJ whole genome shotgun (WGS) entry which is preliminary data.</text>
</comment>
<feature type="compositionally biased region" description="Basic and acidic residues" evidence="1">
    <location>
        <begin position="64"/>
        <end position="80"/>
    </location>
</feature>
<keyword evidence="3" id="KW-1185">Reference proteome</keyword>
<organism evidence="2 3">
    <name type="scientific">Vespula pensylvanica</name>
    <name type="common">Western yellow jacket</name>
    <name type="synonym">Wasp</name>
    <dbReference type="NCBI Taxonomy" id="30213"/>
    <lineage>
        <taxon>Eukaryota</taxon>
        <taxon>Metazoa</taxon>
        <taxon>Ecdysozoa</taxon>
        <taxon>Arthropoda</taxon>
        <taxon>Hexapoda</taxon>
        <taxon>Insecta</taxon>
        <taxon>Pterygota</taxon>
        <taxon>Neoptera</taxon>
        <taxon>Endopterygota</taxon>
        <taxon>Hymenoptera</taxon>
        <taxon>Apocrita</taxon>
        <taxon>Aculeata</taxon>
        <taxon>Vespoidea</taxon>
        <taxon>Vespidae</taxon>
        <taxon>Vespinae</taxon>
        <taxon>Vespula</taxon>
    </lineage>
</organism>
<name>A0A834KF57_VESPE</name>
<reference evidence="2" key="1">
    <citation type="journal article" date="2020" name="G3 (Bethesda)">
        <title>High-Quality Assemblies for Three Invasive Social Wasps from the &lt;i&gt;Vespula&lt;/i&gt; Genus.</title>
        <authorList>
            <person name="Harrop T.W.R."/>
            <person name="Guhlin J."/>
            <person name="McLaughlin G.M."/>
            <person name="Permina E."/>
            <person name="Stockwell P."/>
            <person name="Gilligan J."/>
            <person name="Le Lec M.F."/>
            <person name="Gruber M.A.M."/>
            <person name="Quinn O."/>
            <person name="Lovegrove M."/>
            <person name="Duncan E.J."/>
            <person name="Remnant E.J."/>
            <person name="Van Eeckhoven J."/>
            <person name="Graham B."/>
            <person name="Knapp R.A."/>
            <person name="Langford K.W."/>
            <person name="Kronenberg Z."/>
            <person name="Press M.O."/>
            <person name="Eacker S.M."/>
            <person name="Wilson-Rankin E.E."/>
            <person name="Purcell J."/>
            <person name="Lester P.J."/>
            <person name="Dearden P.K."/>
        </authorList>
    </citation>
    <scope>NUCLEOTIDE SEQUENCE</scope>
    <source>
        <strain evidence="2">Volc-1</strain>
    </source>
</reference>
<dbReference type="EMBL" id="JACSDY010000015">
    <property type="protein sequence ID" value="KAF7406839.1"/>
    <property type="molecule type" value="Genomic_DNA"/>
</dbReference>
<evidence type="ECO:0000313" key="3">
    <source>
        <dbReference type="Proteomes" id="UP000600918"/>
    </source>
</evidence>
<feature type="compositionally biased region" description="Pro residues" evidence="1">
    <location>
        <begin position="33"/>
        <end position="57"/>
    </location>
</feature>
<protein>
    <submittedName>
        <fullName evidence="2">Uncharacterized protein</fullName>
    </submittedName>
</protein>
<proteinExistence type="predicted"/>
<accession>A0A834KF57</accession>
<dbReference type="Proteomes" id="UP000600918">
    <property type="component" value="Unassembled WGS sequence"/>
</dbReference>
<sequence>MQSLCTSLVSKEGAVISPAATVALCGVTCMFPPPLPPPLSPPPSPPPPPSPAPPPPQSLVQELELERKSRQHQVAERDQVKSPLQDPSRSDFQHQPFLRNTPLIGPTNLRKIEILSAPEEVTFSTFDFKPKPTDHDSTITRMNLIADRLLQKLSTVYECDLEDAGRNWTRRRAYQSKRLRSGRGRR</sequence>
<gene>
    <name evidence="2" type="ORF">H0235_014495</name>
</gene>